<proteinExistence type="predicted"/>
<dbReference type="InterPro" id="IPR035914">
    <property type="entry name" value="Sperma_CUB_dom_sf"/>
</dbReference>
<dbReference type="AlphaFoldDB" id="A0A9J2Q2H3"/>
<sequence>MCVINVEPLEGFGVRMLFEGFFISPDDTLTIKTTVGEFTRTGSMDDPERGTVAFYMSPGPMSLIFEQNTPTATSIKHAGFKAILKPFDLYGDNAAQCGGERFINETYFVTSFGYPQDYGSGRNCSWSFIADDNIRILFYDFQSNSTTDSFIMIGQGLATTQNSTLLSGDVTSDLPVAFYYHKAVQIHFTSGDSFGLMTRKFSFIIDSYPDPASDVEKCIGDGIVHNMSDETSVSISTNNYVEAAYSDFLNCEFSFTNPPPSHIIYMSMVFESERCCDTMVVNGIGQVWLYWLSCCICCCVKYPHLYCL</sequence>
<keyword evidence="3" id="KW-1185">Reference proteome</keyword>
<dbReference type="WBParaSite" id="ALUE_0001578901-mRNA-1">
    <property type="protein sequence ID" value="ALUE_0001578901-mRNA-1"/>
    <property type="gene ID" value="ALUE_0001578901"/>
</dbReference>
<protein>
    <submittedName>
        <fullName evidence="4">CUB domain-containing protein</fullName>
    </submittedName>
</protein>
<feature type="domain" description="M02D8-5-like second CUB" evidence="1">
    <location>
        <begin position="97"/>
        <end position="208"/>
    </location>
</feature>
<dbReference type="InterPro" id="IPR059046">
    <property type="entry name" value="CUB_M02D8_5_2nd"/>
</dbReference>
<dbReference type="Pfam" id="PF23062">
    <property type="entry name" value="CUB_M02D8_5_3rd"/>
    <property type="match status" value="1"/>
</dbReference>
<evidence type="ECO:0000313" key="3">
    <source>
        <dbReference type="Proteomes" id="UP000036681"/>
    </source>
</evidence>
<accession>A0A9J2Q2H3</accession>
<name>A0A9J2Q2H3_ASCLU</name>
<feature type="domain" description="M02D8-5-like third CUB" evidence="2">
    <location>
        <begin position="227"/>
        <end position="286"/>
    </location>
</feature>
<organism evidence="3 4">
    <name type="scientific">Ascaris lumbricoides</name>
    <name type="common">Giant roundworm</name>
    <dbReference type="NCBI Taxonomy" id="6252"/>
    <lineage>
        <taxon>Eukaryota</taxon>
        <taxon>Metazoa</taxon>
        <taxon>Ecdysozoa</taxon>
        <taxon>Nematoda</taxon>
        <taxon>Chromadorea</taxon>
        <taxon>Rhabditida</taxon>
        <taxon>Spirurina</taxon>
        <taxon>Ascaridomorpha</taxon>
        <taxon>Ascaridoidea</taxon>
        <taxon>Ascarididae</taxon>
        <taxon>Ascaris</taxon>
    </lineage>
</organism>
<dbReference type="Proteomes" id="UP000036681">
    <property type="component" value="Unplaced"/>
</dbReference>
<reference evidence="4" key="1">
    <citation type="submission" date="2023-03" db="UniProtKB">
        <authorList>
            <consortium name="WormBaseParasite"/>
        </authorList>
    </citation>
    <scope>IDENTIFICATION</scope>
</reference>
<dbReference type="InterPro" id="IPR059047">
    <property type="entry name" value="CUB_M02D8_5_3rd"/>
</dbReference>
<evidence type="ECO:0000259" key="1">
    <source>
        <dbReference type="Pfam" id="PF23061"/>
    </source>
</evidence>
<evidence type="ECO:0000259" key="2">
    <source>
        <dbReference type="Pfam" id="PF23062"/>
    </source>
</evidence>
<dbReference type="SUPFAM" id="SSF49854">
    <property type="entry name" value="Spermadhesin, CUB domain"/>
    <property type="match status" value="1"/>
</dbReference>
<dbReference type="Gene3D" id="2.60.120.290">
    <property type="entry name" value="Spermadhesin, CUB domain"/>
    <property type="match status" value="1"/>
</dbReference>
<dbReference type="Pfam" id="PF23061">
    <property type="entry name" value="CUB_M02D8_5_2nd"/>
    <property type="match status" value="1"/>
</dbReference>
<evidence type="ECO:0000313" key="4">
    <source>
        <dbReference type="WBParaSite" id="ALUE_0001578901-mRNA-1"/>
    </source>
</evidence>